<organism evidence="2 3">
    <name type="scientific">Kosmotoga pacifica</name>
    <dbReference type="NCBI Taxonomy" id="1330330"/>
    <lineage>
        <taxon>Bacteria</taxon>
        <taxon>Thermotogati</taxon>
        <taxon>Thermotogota</taxon>
        <taxon>Thermotogae</taxon>
        <taxon>Kosmotogales</taxon>
        <taxon>Kosmotogaceae</taxon>
        <taxon>Kosmotoga</taxon>
    </lineage>
</organism>
<proteinExistence type="predicted"/>
<keyword evidence="1" id="KW-0472">Membrane</keyword>
<dbReference type="STRING" id="1330330.IX53_04515"/>
<keyword evidence="1" id="KW-1133">Transmembrane helix</keyword>
<reference evidence="2 3" key="1">
    <citation type="submission" date="2015-04" db="EMBL/GenBank/DDBJ databases">
        <title>Complete Genome Sequence of Kosmotoga pacifica SLHLJ1.</title>
        <authorList>
            <person name="Jiang L.J."/>
            <person name="Shao Z.Z."/>
            <person name="Jebbar M."/>
        </authorList>
    </citation>
    <scope>NUCLEOTIDE SEQUENCE [LARGE SCALE GENOMIC DNA]</scope>
    <source>
        <strain evidence="2 3">SLHLJ1</strain>
    </source>
</reference>
<keyword evidence="1" id="KW-0812">Transmembrane</keyword>
<dbReference type="PATRIC" id="fig|1330330.3.peg.907"/>
<accession>A0A0G2Z6G8</accession>
<dbReference type="Proteomes" id="UP000035159">
    <property type="component" value="Chromosome"/>
</dbReference>
<gene>
    <name evidence="2" type="ORF">IX53_04515</name>
</gene>
<evidence type="ECO:0000313" key="2">
    <source>
        <dbReference type="EMBL" id="AKI97195.1"/>
    </source>
</evidence>
<dbReference type="KEGG" id="kpf:IX53_04515"/>
<dbReference type="RefSeq" id="WP_047754329.1">
    <property type="nucleotide sequence ID" value="NZ_CAJUHA010000008.1"/>
</dbReference>
<evidence type="ECO:0000256" key="1">
    <source>
        <dbReference type="SAM" id="Phobius"/>
    </source>
</evidence>
<sequence>MKKLLGVFDIMYFLLVFILVFLLVGLLFTGKFLMMGVTAGGIILLIYIRYLVYKKFGEKEEKDGGD</sequence>
<keyword evidence="3" id="KW-1185">Reference proteome</keyword>
<feature type="transmembrane region" description="Helical" evidence="1">
    <location>
        <begin position="7"/>
        <end position="26"/>
    </location>
</feature>
<evidence type="ECO:0000313" key="3">
    <source>
        <dbReference type="Proteomes" id="UP000035159"/>
    </source>
</evidence>
<dbReference type="EMBL" id="CP011232">
    <property type="protein sequence ID" value="AKI97195.1"/>
    <property type="molecule type" value="Genomic_DNA"/>
</dbReference>
<dbReference type="AlphaFoldDB" id="A0A0G2Z6G8"/>
<feature type="transmembrane region" description="Helical" evidence="1">
    <location>
        <begin position="32"/>
        <end position="52"/>
    </location>
</feature>
<name>A0A0G2Z6G8_9BACT</name>
<protein>
    <submittedName>
        <fullName evidence="2">Uncharacterized protein</fullName>
    </submittedName>
</protein>